<evidence type="ECO:0000313" key="1">
    <source>
        <dbReference type="EMBL" id="AUZ94839.1"/>
    </source>
</evidence>
<dbReference type="GeneID" id="40088030"/>
<sequence>MEFQTGFTEWTESESLRIMMINAQIHRRMVSYKRSTTVSGEMFGILNVGLDIIKNIPNIIKPTVFFERNVVETGLIKIDDSKIVILSSWVSDGKFMVDIDFSDTLVSVLEFNNRDEAIAFFENL</sequence>
<accession>A0A2L0UZ81</accession>
<dbReference type="KEGG" id="vg:40088030"/>
<dbReference type="Proteomes" id="UP000223025">
    <property type="component" value="Segment"/>
</dbReference>
<keyword evidence="2" id="KW-1185">Reference proteome</keyword>
<dbReference type="EMBL" id="MF403008">
    <property type="protein sequence ID" value="AUZ94839.1"/>
    <property type="molecule type" value="Genomic_DNA"/>
</dbReference>
<evidence type="ECO:0000313" key="2">
    <source>
        <dbReference type="Proteomes" id="UP000223025"/>
    </source>
</evidence>
<protein>
    <submittedName>
        <fullName evidence="1">Uncharacterized protein</fullName>
    </submittedName>
</protein>
<proteinExistence type="predicted"/>
<name>A0A2L0UZ81_9CAUD</name>
<organism evidence="1 2">
    <name type="scientific">Agrobacterium phage Atu_ph07</name>
    <dbReference type="NCBI Taxonomy" id="2024264"/>
    <lineage>
        <taxon>Viruses</taxon>
        <taxon>Duplodnaviria</taxon>
        <taxon>Heunggongvirae</taxon>
        <taxon>Uroviricota</taxon>
        <taxon>Caudoviricetes</taxon>
        <taxon>Polybotosvirus</taxon>
        <taxon>Polybotosvirus Atuph07</taxon>
    </lineage>
</organism>
<reference evidence="1 2" key="1">
    <citation type="submission" date="2017-06" db="EMBL/GenBank/DDBJ databases">
        <authorList>
            <person name="Kim H.J."/>
            <person name="Triplett B.A."/>
        </authorList>
    </citation>
    <scope>NUCLEOTIDE SEQUENCE [LARGE SCALE GENOMIC DNA]</scope>
</reference>
<dbReference type="RefSeq" id="YP_009611692.1">
    <property type="nucleotide sequence ID" value="NC_042013.1"/>
</dbReference>